<evidence type="ECO:0000313" key="4">
    <source>
        <dbReference type="Proteomes" id="UP000290289"/>
    </source>
</evidence>
<evidence type="ECO:0000313" key="3">
    <source>
        <dbReference type="EMBL" id="RXI03427.1"/>
    </source>
</evidence>
<keyword evidence="2" id="KW-0472">Membrane</keyword>
<accession>A0A498K825</accession>
<evidence type="ECO:0000256" key="2">
    <source>
        <dbReference type="SAM" id="Phobius"/>
    </source>
</evidence>
<sequence>MPHARVDKQSNTKLNGDLVGNGEFVMGSSGGGRVEVLKSNDSRLSEFLAENPKFGRTRKTFRERKPRSSCKRESCRHHSLLALLPHPRPIHPHLCVLLAFICILLALICSSSLGQIAYPARLAPPPSSQVTSQEHSNKTAPPPPPFDPSQSNPLSLCLSLSLWFF</sequence>
<reference evidence="3 4" key="1">
    <citation type="submission" date="2018-10" db="EMBL/GenBank/DDBJ databases">
        <title>A high-quality apple genome assembly.</title>
        <authorList>
            <person name="Hu J."/>
        </authorList>
    </citation>
    <scope>NUCLEOTIDE SEQUENCE [LARGE SCALE GENOMIC DNA]</scope>
    <source>
        <strain evidence="4">cv. HFTH1</strain>
        <tissue evidence="3">Young leaf</tissue>
    </source>
</reference>
<feature type="transmembrane region" description="Helical" evidence="2">
    <location>
        <begin position="94"/>
        <end position="118"/>
    </location>
</feature>
<keyword evidence="2" id="KW-1133">Transmembrane helix</keyword>
<evidence type="ECO:0008006" key="5">
    <source>
        <dbReference type="Google" id="ProtNLM"/>
    </source>
</evidence>
<gene>
    <name evidence="3" type="ORF">DVH24_004079</name>
</gene>
<dbReference type="Proteomes" id="UP000290289">
    <property type="component" value="Chromosome 3"/>
</dbReference>
<evidence type="ECO:0000256" key="1">
    <source>
        <dbReference type="SAM" id="MobiDB-lite"/>
    </source>
</evidence>
<dbReference type="EMBL" id="RDQH01000329">
    <property type="protein sequence ID" value="RXI03427.1"/>
    <property type="molecule type" value="Genomic_DNA"/>
</dbReference>
<keyword evidence="2" id="KW-0812">Transmembrane</keyword>
<proteinExistence type="predicted"/>
<organism evidence="3 4">
    <name type="scientific">Malus domestica</name>
    <name type="common">Apple</name>
    <name type="synonym">Pyrus malus</name>
    <dbReference type="NCBI Taxonomy" id="3750"/>
    <lineage>
        <taxon>Eukaryota</taxon>
        <taxon>Viridiplantae</taxon>
        <taxon>Streptophyta</taxon>
        <taxon>Embryophyta</taxon>
        <taxon>Tracheophyta</taxon>
        <taxon>Spermatophyta</taxon>
        <taxon>Magnoliopsida</taxon>
        <taxon>eudicotyledons</taxon>
        <taxon>Gunneridae</taxon>
        <taxon>Pentapetalae</taxon>
        <taxon>rosids</taxon>
        <taxon>fabids</taxon>
        <taxon>Rosales</taxon>
        <taxon>Rosaceae</taxon>
        <taxon>Amygdaloideae</taxon>
        <taxon>Maleae</taxon>
        <taxon>Malus</taxon>
    </lineage>
</organism>
<name>A0A498K825_MALDO</name>
<feature type="region of interest" description="Disordered" evidence="1">
    <location>
        <begin position="124"/>
        <end position="151"/>
    </location>
</feature>
<protein>
    <recommendedName>
        <fullName evidence="5">Transmembrane protein</fullName>
    </recommendedName>
</protein>
<keyword evidence="4" id="KW-1185">Reference proteome</keyword>
<comment type="caution">
    <text evidence="3">The sequence shown here is derived from an EMBL/GenBank/DDBJ whole genome shotgun (WGS) entry which is preliminary data.</text>
</comment>
<dbReference type="AlphaFoldDB" id="A0A498K825"/>